<feature type="compositionally biased region" description="Low complexity" evidence="1">
    <location>
        <begin position="25"/>
        <end position="41"/>
    </location>
</feature>
<reference evidence="2 3" key="1">
    <citation type="submission" date="2024-08" db="EMBL/GenBank/DDBJ databases">
        <title>Gnathostoma spinigerum genome.</title>
        <authorList>
            <person name="Gonzalez-Bertolin B."/>
            <person name="Monzon S."/>
            <person name="Zaballos A."/>
            <person name="Jimenez P."/>
            <person name="Dekumyoy P."/>
            <person name="Varona S."/>
            <person name="Cuesta I."/>
            <person name="Sumanam S."/>
            <person name="Adisakwattana P."/>
            <person name="Gasser R.B."/>
            <person name="Hernandez-Gonzalez A."/>
            <person name="Young N.D."/>
            <person name="Perteguer M.J."/>
        </authorList>
    </citation>
    <scope>NUCLEOTIDE SEQUENCE [LARGE SCALE GENOMIC DNA]</scope>
    <source>
        <strain evidence="2">AL3</strain>
        <tissue evidence="2">Liver</tissue>
    </source>
</reference>
<evidence type="ECO:0000313" key="3">
    <source>
        <dbReference type="Proteomes" id="UP001608902"/>
    </source>
</evidence>
<evidence type="ECO:0000256" key="1">
    <source>
        <dbReference type="SAM" id="MobiDB-lite"/>
    </source>
</evidence>
<comment type="caution">
    <text evidence="2">The sequence shown here is derived from an EMBL/GenBank/DDBJ whole genome shotgun (WGS) entry which is preliminary data.</text>
</comment>
<protein>
    <submittedName>
        <fullName evidence="2">Uncharacterized protein</fullName>
    </submittedName>
</protein>
<dbReference type="EMBL" id="JBGFUD010001061">
    <property type="protein sequence ID" value="MFH4975684.1"/>
    <property type="molecule type" value="Genomic_DNA"/>
</dbReference>
<accession>A0ABD6EC12</accession>
<evidence type="ECO:0000313" key="2">
    <source>
        <dbReference type="EMBL" id="MFH4975684.1"/>
    </source>
</evidence>
<proteinExistence type="predicted"/>
<dbReference type="AlphaFoldDB" id="A0ABD6EC12"/>
<sequence length="73" mass="8093">MLSSGVWLGSGEQTRLSHFLVRNRQPSSESSSTVQPTSTQESSDDSRINRSFRIGEELSDVCHQIVCAIYSCN</sequence>
<feature type="region of interest" description="Disordered" evidence="1">
    <location>
        <begin position="18"/>
        <end position="49"/>
    </location>
</feature>
<gene>
    <name evidence="2" type="ORF">AB6A40_002393</name>
</gene>
<name>A0ABD6EC12_9BILA</name>
<organism evidence="2 3">
    <name type="scientific">Gnathostoma spinigerum</name>
    <dbReference type="NCBI Taxonomy" id="75299"/>
    <lineage>
        <taxon>Eukaryota</taxon>
        <taxon>Metazoa</taxon>
        <taxon>Ecdysozoa</taxon>
        <taxon>Nematoda</taxon>
        <taxon>Chromadorea</taxon>
        <taxon>Rhabditida</taxon>
        <taxon>Spirurina</taxon>
        <taxon>Gnathostomatomorpha</taxon>
        <taxon>Gnathostomatoidea</taxon>
        <taxon>Gnathostomatidae</taxon>
        <taxon>Gnathostoma</taxon>
    </lineage>
</organism>
<dbReference type="Proteomes" id="UP001608902">
    <property type="component" value="Unassembled WGS sequence"/>
</dbReference>
<keyword evidence="3" id="KW-1185">Reference proteome</keyword>